<comment type="caution">
    <text evidence="1">The sequence shown here is derived from an EMBL/GenBank/DDBJ whole genome shotgun (WGS) entry which is preliminary data.</text>
</comment>
<evidence type="ECO:0000313" key="1">
    <source>
        <dbReference type="EMBL" id="KAH7906037.1"/>
    </source>
</evidence>
<accession>A0ACB7ZZB0</accession>
<dbReference type="EMBL" id="MU268080">
    <property type="protein sequence ID" value="KAH7906037.1"/>
    <property type="molecule type" value="Genomic_DNA"/>
</dbReference>
<name>A0ACB7ZZB0_9AGAM</name>
<evidence type="ECO:0000313" key="2">
    <source>
        <dbReference type="Proteomes" id="UP000790377"/>
    </source>
</evidence>
<organism evidence="1 2">
    <name type="scientific">Hygrophoropsis aurantiaca</name>
    <dbReference type="NCBI Taxonomy" id="72124"/>
    <lineage>
        <taxon>Eukaryota</taxon>
        <taxon>Fungi</taxon>
        <taxon>Dikarya</taxon>
        <taxon>Basidiomycota</taxon>
        <taxon>Agaricomycotina</taxon>
        <taxon>Agaricomycetes</taxon>
        <taxon>Agaricomycetidae</taxon>
        <taxon>Boletales</taxon>
        <taxon>Coniophorineae</taxon>
        <taxon>Hygrophoropsidaceae</taxon>
        <taxon>Hygrophoropsis</taxon>
    </lineage>
</organism>
<gene>
    <name evidence="1" type="ORF">BJ138DRAFT_1105481</name>
</gene>
<protein>
    <submittedName>
        <fullName evidence="1">Uncharacterized protein</fullName>
    </submittedName>
</protein>
<dbReference type="Proteomes" id="UP000790377">
    <property type="component" value="Unassembled WGS sequence"/>
</dbReference>
<proteinExistence type="predicted"/>
<sequence>MSGKNKSLTSKLRLRRALKVARRERNDEKSGSSSKSHLHERHTPPISDDDRPSPVPRVKKVKRPEPSAAVAFRRKASRQNLRDVLTDDDDDDVIVTDSDDIHSDESYEDDAETTNCSDAASTGRSSTHSARDDSESIADGRFDDVFEGFDAVADVVKDVSPKQTEADVSPSTPTVRKSTRSRKATAKVAALSKKSTPTEWEPSDTEIKKEVFREDAVITSAAPPDEDASVADRDVLLKNTYKNLVPLRAVVFTSSARTIGTVLLSNWMNQYGIKINKAFVTALASFKMHENFVNMSRIDPAVLTHKQIGKSSYVSFTHGLETRLAMCVSIVVVSECLIGQPGRYIGGGPRKEITGYFLSQEFERFAGAAGAVFHEDQFNIFAADNAFKFGTYYSPKQDTSDASEFSARAPVRAESSMFTTNASPSSVASPSMRSVLPWNAVIPLYDFRSEKVFDPAIHFNPALYGKLLPSHKDFPATSLALVAYTTGKFINRNGETGLGGNLMWAALLAAPEKSGLPDPPSPVKRTAASKAPRTPTKASPSKRGGVAKKN</sequence>
<keyword evidence="2" id="KW-1185">Reference proteome</keyword>
<reference evidence="1" key="1">
    <citation type="journal article" date="2021" name="New Phytol.">
        <title>Evolutionary innovations through gain and loss of genes in the ectomycorrhizal Boletales.</title>
        <authorList>
            <person name="Wu G."/>
            <person name="Miyauchi S."/>
            <person name="Morin E."/>
            <person name="Kuo A."/>
            <person name="Drula E."/>
            <person name="Varga T."/>
            <person name="Kohler A."/>
            <person name="Feng B."/>
            <person name="Cao Y."/>
            <person name="Lipzen A."/>
            <person name="Daum C."/>
            <person name="Hundley H."/>
            <person name="Pangilinan J."/>
            <person name="Johnson J."/>
            <person name="Barry K."/>
            <person name="LaButti K."/>
            <person name="Ng V."/>
            <person name="Ahrendt S."/>
            <person name="Min B."/>
            <person name="Choi I.G."/>
            <person name="Park H."/>
            <person name="Plett J.M."/>
            <person name="Magnuson J."/>
            <person name="Spatafora J.W."/>
            <person name="Nagy L.G."/>
            <person name="Henrissat B."/>
            <person name="Grigoriev I.V."/>
            <person name="Yang Z.L."/>
            <person name="Xu J."/>
            <person name="Martin F.M."/>
        </authorList>
    </citation>
    <scope>NUCLEOTIDE SEQUENCE</scope>
    <source>
        <strain evidence="1">ATCC 28755</strain>
    </source>
</reference>